<sequence>MNSNKTILVGIIFIIIAGTIFITNTLNPIIRPITYLFLMGSSKGKDIIFFSLLGLFLMLSQAGNVFKKNINENKYLKISILLGCMLLILGILLEILFRYQMGISLNCVFVSMNGEMSSTSILHTHLLKSVIGNLIVILIGPFIQNGINTGTGLYAYTPSIANLIVFLIPILFITLVLSNQKRPAVSKFLLAFFSSCLIIGSFDGGLFSTPAATGIIGIFLVYRNGYYFDYFIGKLIKNEKLIKKSSNYPTPYQNKQLSKKRFLFNRLFPYIAIALFLVLRISVAFAGAEADYYTINIINPGENIDLNELGLEKIGESTNNCTYHANSTYNEMKLINDLKIPLNGKCDYYTVSWNIYSYL</sequence>
<reference evidence="3" key="1">
    <citation type="journal article" date="2016" name="Genome Announc.">
        <title>Draft Genome Sequences of Methanobrevibacter curvatus DSM11111, Methanobrevibacter cuticularis DSM11139, Methanobrevibacter filiformis DSM11501, and Methanobrevibacter oralis DSM7256.</title>
        <authorList>
            <person name="Poehlein A."/>
            <person name="Seedorf H."/>
        </authorList>
    </citation>
    <scope>NUCLEOTIDE SEQUENCE [LARGE SCALE GENOMIC DNA]</scope>
    <source>
        <strain evidence="3">DSM 7256 / JCM 30027 / ZR</strain>
    </source>
</reference>
<comment type="caution">
    <text evidence="2">The sequence shown here is derived from an EMBL/GenBank/DDBJ whole genome shotgun (WGS) entry which is preliminary data.</text>
</comment>
<evidence type="ECO:0000313" key="2">
    <source>
        <dbReference type="EMBL" id="KZX12454.1"/>
    </source>
</evidence>
<proteinExistence type="predicted"/>
<evidence type="ECO:0000313" key="3">
    <source>
        <dbReference type="Proteomes" id="UP000077428"/>
    </source>
</evidence>
<keyword evidence="1" id="KW-0472">Membrane</keyword>
<name>A0A166ATH0_METOA</name>
<gene>
    <name evidence="2" type="ORF">MBORA_12090</name>
</gene>
<keyword evidence="1" id="KW-0812">Transmembrane</keyword>
<dbReference type="Proteomes" id="UP000077428">
    <property type="component" value="Unassembled WGS sequence"/>
</dbReference>
<feature type="transmembrane region" description="Helical" evidence="1">
    <location>
        <begin position="6"/>
        <end position="26"/>
    </location>
</feature>
<dbReference type="EMBL" id="LWMU01000070">
    <property type="protein sequence ID" value="KZX12454.1"/>
    <property type="molecule type" value="Genomic_DNA"/>
</dbReference>
<feature type="transmembrane region" description="Helical" evidence="1">
    <location>
        <begin position="78"/>
        <end position="97"/>
    </location>
</feature>
<feature type="transmembrane region" description="Helical" evidence="1">
    <location>
        <begin position="267"/>
        <end position="288"/>
    </location>
</feature>
<keyword evidence="3" id="KW-1185">Reference proteome</keyword>
<feature type="transmembrane region" description="Helical" evidence="1">
    <location>
        <begin position="189"/>
        <end position="222"/>
    </location>
</feature>
<protein>
    <submittedName>
        <fullName evidence="2">Uncharacterized protein</fullName>
    </submittedName>
</protein>
<dbReference type="AlphaFoldDB" id="A0A166ATH0"/>
<dbReference type="STRING" id="66851.MBORA_12090"/>
<accession>A0A166ATH0</accession>
<dbReference type="PATRIC" id="fig|66851.6.peg.1311"/>
<keyword evidence="1" id="KW-1133">Transmembrane helix</keyword>
<evidence type="ECO:0000256" key="1">
    <source>
        <dbReference type="SAM" id="Phobius"/>
    </source>
</evidence>
<dbReference type="RefSeq" id="WP_231475990.1">
    <property type="nucleotide sequence ID" value="NZ_CABMAB010000034.1"/>
</dbReference>
<feature type="transmembrane region" description="Helical" evidence="1">
    <location>
        <begin position="47"/>
        <end position="66"/>
    </location>
</feature>
<feature type="transmembrane region" description="Helical" evidence="1">
    <location>
        <begin position="126"/>
        <end position="147"/>
    </location>
</feature>
<organism evidence="2 3">
    <name type="scientific">Methanobrevibacter oralis</name>
    <dbReference type="NCBI Taxonomy" id="66851"/>
    <lineage>
        <taxon>Archaea</taxon>
        <taxon>Methanobacteriati</taxon>
        <taxon>Methanobacteriota</taxon>
        <taxon>Methanomada group</taxon>
        <taxon>Methanobacteria</taxon>
        <taxon>Methanobacteriales</taxon>
        <taxon>Methanobacteriaceae</taxon>
        <taxon>Methanobrevibacter</taxon>
    </lineage>
</organism>
<feature type="transmembrane region" description="Helical" evidence="1">
    <location>
        <begin position="153"/>
        <end position="177"/>
    </location>
</feature>